<dbReference type="InterPro" id="IPR006925">
    <property type="entry name" value="Vps16_C"/>
</dbReference>
<feature type="domain" description="Vps16 C-terminal" evidence="2">
    <location>
        <begin position="174"/>
        <end position="283"/>
    </location>
</feature>
<accession>A0A0W8DI83</accession>
<dbReference type="InterPro" id="IPR016534">
    <property type="entry name" value="VPS16"/>
</dbReference>
<dbReference type="Proteomes" id="UP000054636">
    <property type="component" value="Unassembled WGS sequence"/>
</dbReference>
<evidence type="ECO:0000313" key="5">
    <source>
        <dbReference type="Proteomes" id="UP000054636"/>
    </source>
</evidence>
<dbReference type="GO" id="GO:0016197">
    <property type="term" value="P:endosomal transport"/>
    <property type="evidence" value="ECO:0007669"/>
    <property type="project" value="TreeGrafter"/>
</dbReference>
<evidence type="ECO:0000259" key="3">
    <source>
        <dbReference type="Pfam" id="PF04841"/>
    </source>
</evidence>
<gene>
    <name evidence="4" type="ORF">AM588_10006835</name>
</gene>
<dbReference type="GO" id="GO:0005765">
    <property type="term" value="C:lysosomal membrane"/>
    <property type="evidence" value="ECO:0007669"/>
    <property type="project" value="TreeGrafter"/>
</dbReference>
<dbReference type="InterPro" id="IPR038132">
    <property type="entry name" value="Vps16_C_sf"/>
</dbReference>
<name>A0A0W8DI83_PHYNI</name>
<dbReference type="PANTHER" id="PTHR12811">
    <property type="entry name" value="VACUOLAR PROTEIN SORTING VPS16"/>
    <property type="match status" value="1"/>
</dbReference>
<dbReference type="GO" id="GO:0005768">
    <property type="term" value="C:endosome"/>
    <property type="evidence" value="ECO:0007669"/>
    <property type="project" value="TreeGrafter"/>
</dbReference>
<dbReference type="PANTHER" id="PTHR12811:SF0">
    <property type="entry name" value="VACUOLAR PROTEIN SORTING-ASSOCIATED PROTEIN 16 HOMOLOG"/>
    <property type="match status" value="1"/>
</dbReference>
<dbReference type="GO" id="GO:0003779">
    <property type="term" value="F:actin binding"/>
    <property type="evidence" value="ECO:0007669"/>
    <property type="project" value="TreeGrafter"/>
</dbReference>
<comment type="similarity">
    <text evidence="1">Belongs to the VPS16 family.</text>
</comment>
<organism evidence="4 5">
    <name type="scientific">Phytophthora nicotianae</name>
    <name type="common">Potato buckeye rot agent</name>
    <name type="synonym">Phytophthora parasitica</name>
    <dbReference type="NCBI Taxonomy" id="4792"/>
    <lineage>
        <taxon>Eukaryota</taxon>
        <taxon>Sar</taxon>
        <taxon>Stramenopiles</taxon>
        <taxon>Oomycota</taxon>
        <taxon>Peronosporomycetes</taxon>
        <taxon>Peronosporales</taxon>
        <taxon>Peronosporaceae</taxon>
        <taxon>Phytophthora</taxon>
    </lineage>
</organism>
<comment type="caution">
    <text evidence="4">The sequence shown here is derived from an EMBL/GenBank/DDBJ whole genome shotgun (WGS) entry which is preliminary data.</text>
</comment>
<evidence type="ECO:0000313" key="4">
    <source>
        <dbReference type="EMBL" id="KUF96000.1"/>
    </source>
</evidence>
<dbReference type="InterPro" id="IPR006926">
    <property type="entry name" value="Vps16_N"/>
</dbReference>
<dbReference type="Gene3D" id="1.10.150.780">
    <property type="entry name" value="Vps16, C-terminal region"/>
    <property type="match status" value="1"/>
</dbReference>
<protein>
    <recommendedName>
        <fullName evidence="6">Vacuolar protein sorting-associated protein 16</fullName>
    </recommendedName>
</protein>
<dbReference type="GO" id="GO:0030897">
    <property type="term" value="C:HOPS complex"/>
    <property type="evidence" value="ECO:0007669"/>
    <property type="project" value="TreeGrafter"/>
</dbReference>
<dbReference type="GO" id="GO:0006886">
    <property type="term" value="P:intracellular protein transport"/>
    <property type="evidence" value="ECO:0007669"/>
    <property type="project" value="InterPro"/>
</dbReference>
<dbReference type="Pfam" id="PF04841">
    <property type="entry name" value="Vps16_N"/>
    <property type="match status" value="1"/>
</dbReference>
<dbReference type="GO" id="GO:0042144">
    <property type="term" value="P:vacuole fusion, non-autophagic"/>
    <property type="evidence" value="ECO:0007669"/>
    <property type="project" value="TreeGrafter"/>
</dbReference>
<proteinExistence type="inferred from homology"/>
<evidence type="ECO:0000256" key="1">
    <source>
        <dbReference type="ARBA" id="ARBA00009250"/>
    </source>
</evidence>
<evidence type="ECO:0000259" key="2">
    <source>
        <dbReference type="Pfam" id="PF04840"/>
    </source>
</evidence>
<sequence length="299" mass="33412">METEWHTLGKVQYQKWAVYGMTWASEGVTDLRDFVAACAPYGGPVALLRDPKKLVKVSSDSPLARQLLLFNACGRKLGSVDWTPFEDKKETLVGMTWTDELRLLCVFASGTCVAFSMSGDEETRFSLLPPGAKDKVATFEAWGGGLVALTEKMALVQVLDVDSYEPKLLPLVAAFAKKFKVPDKRFYRVKIKALAETRQWDALHKFSMEKKTPPCGFKAFAIACLEEGEKQQAENYTARITSVDEKFETLIHLDMYSDALQLAIKLKDPEKLTNVRNLCNDDNICNQADKAAMELGFVS</sequence>
<dbReference type="EMBL" id="LNFP01000190">
    <property type="protein sequence ID" value="KUF96000.1"/>
    <property type="molecule type" value="Genomic_DNA"/>
</dbReference>
<dbReference type="Pfam" id="PF04840">
    <property type="entry name" value="Vps16_C"/>
    <property type="match status" value="1"/>
</dbReference>
<dbReference type="AlphaFoldDB" id="A0A0W8DI83"/>
<reference evidence="4 5" key="1">
    <citation type="submission" date="2015-11" db="EMBL/GenBank/DDBJ databases">
        <title>Genomes and virulence difference between two physiological races of Phytophthora nicotianae.</title>
        <authorList>
            <person name="Liu H."/>
            <person name="Ma X."/>
            <person name="Yu H."/>
            <person name="Fang D."/>
            <person name="Li Y."/>
            <person name="Wang X."/>
            <person name="Wang W."/>
            <person name="Dong Y."/>
            <person name="Xiao B."/>
        </authorList>
    </citation>
    <scope>NUCLEOTIDE SEQUENCE [LARGE SCALE GENOMIC DNA]</scope>
    <source>
        <strain evidence="5">race 1</strain>
    </source>
</reference>
<evidence type="ECO:0008006" key="6">
    <source>
        <dbReference type="Google" id="ProtNLM"/>
    </source>
</evidence>
<feature type="domain" description="Vps16 N-terminal" evidence="3">
    <location>
        <begin position="3"/>
        <end position="128"/>
    </location>
</feature>